<organism evidence="1 2">
    <name type="scientific">Dactylosporangium salmoneum</name>
    <dbReference type="NCBI Taxonomy" id="53361"/>
    <lineage>
        <taxon>Bacteria</taxon>
        <taxon>Bacillati</taxon>
        <taxon>Actinomycetota</taxon>
        <taxon>Actinomycetes</taxon>
        <taxon>Micromonosporales</taxon>
        <taxon>Micromonosporaceae</taxon>
        <taxon>Dactylosporangium</taxon>
    </lineage>
</organism>
<dbReference type="Proteomes" id="UP001501444">
    <property type="component" value="Unassembled WGS sequence"/>
</dbReference>
<gene>
    <name evidence="1" type="ORF">GCM10010170_054530</name>
</gene>
<evidence type="ECO:0000313" key="2">
    <source>
        <dbReference type="Proteomes" id="UP001501444"/>
    </source>
</evidence>
<reference evidence="1 2" key="1">
    <citation type="journal article" date="2019" name="Int. J. Syst. Evol. Microbiol.">
        <title>The Global Catalogue of Microorganisms (GCM) 10K type strain sequencing project: providing services to taxonomists for standard genome sequencing and annotation.</title>
        <authorList>
            <consortium name="The Broad Institute Genomics Platform"/>
            <consortium name="The Broad Institute Genome Sequencing Center for Infectious Disease"/>
            <person name="Wu L."/>
            <person name="Ma J."/>
        </authorList>
    </citation>
    <scope>NUCLEOTIDE SEQUENCE [LARGE SCALE GENOMIC DNA]</scope>
    <source>
        <strain evidence="1 2">JCM 3272</strain>
    </source>
</reference>
<name>A0ABN3GSL4_9ACTN</name>
<keyword evidence="2" id="KW-1185">Reference proteome</keyword>
<proteinExistence type="predicted"/>
<protein>
    <submittedName>
        <fullName evidence="1">Uncharacterized protein</fullName>
    </submittedName>
</protein>
<sequence length="76" mass="8398">MNTISYCRGYLLGQLRRFPGWDAGAGLGDDTVVYLKDDLTVVAAPAAADEGELWRCADPRWSEFCARELGFDVPQT</sequence>
<dbReference type="EMBL" id="BAAARV010000046">
    <property type="protein sequence ID" value="GAA2359936.1"/>
    <property type="molecule type" value="Genomic_DNA"/>
</dbReference>
<comment type="caution">
    <text evidence="1">The sequence shown here is derived from an EMBL/GenBank/DDBJ whole genome shotgun (WGS) entry which is preliminary data.</text>
</comment>
<dbReference type="RefSeq" id="WP_344615355.1">
    <property type="nucleotide sequence ID" value="NZ_BAAARV010000046.1"/>
</dbReference>
<accession>A0ABN3GSL4</accession>
<evidence type="ECO:0000313" key="1">
    <source>
        <dbReference type="EMBL" id="GAA2359936.1"/>
    </source>
</evidence>